<keyword evidence="1" id="KW-1133">Transmembrane helix</keyword>
<keyword evidence="3" id="KW-1185">Reference proteome</keyword>
<name>A0A172TF62_9BACL</name>
<dbReference type="Proteomes" id="UP000076927">
    <property type="component" value="Chromosome"/>
</dbReference>
<gene>
    <name evidence="2" type="ORF">SY83_03955</name>
</gene>
<keyword evidence="1" id="KW-0472">Membrane</keyword>
<sequence length="203" mass="23272">MGRNVKYLILVMVFAIVGLVMLSANYQNKYNAYKNAEQNAYILAVNSILNNGIEMPQFQTSKALELFNENSSEAKEGIETWLLEAATDISVAQKFAEIASIHLSMTQKENSGTYAGMPDFFGSIRTSLLDIVRTENDFEQWKQASTELNEIMKFLNENLDDAVVLHGDYDEVKEHWNQLMEQIHQKYPNSRLLKPYFSNWALN</sequence>
<organism evidence="2 3">
    <name type="scientific">Paenibacillus swuensis</name>
    <dbReference type="NCBI Taxonomy" id="1178515"/>
    <lineage>
        <taxon>Bacteria</taxon>
        <taxon>Bacillati</taxon>
        <taxon>Bacillota</taxon>
        <taxon>Bacilli</taxon>
        <taxon>Bacillales</taxon>
        <taxon>Paenibacillaceae</taxon>
        <taxon>Paenibacillus</taxon>
    </lineage>
</organism>
<keyword evidence="1" id="KW-0812">Transmembrane</keyword>
<dbReference type="AlphaFoldDB" id="A0A172TF62"/>
<reference evidence="2 3" key="1">
    <citation type="submission" date="2015-01" db="EMBL/GenBank/DDBJ databases">
        <title>Paenibacillus swuensis/DY6/whole genome sequencing.</title>
        <authorList>
            <person name="Kim M.K."/>
            <person name="Srinivasan S."/>
            <person name="Lee J.-J."/>
        </authorList>
    </citation>
    <scope>NUCLEOTIDE SEQUENCE [LARGE SCALE GENOMIC DNA]</scope>
    <source>
        <strain evidence="2 3">DY6</strain>
    </source>
</reference>
<dbReference type="PATRIC" id="fig|1178515.4.peg.786"/>
<protein>
    <submittedName>
        <fullName evidence="2">Uncharacterized protein</fullName>
    </submittedName>
</protein>
<evidence type="ECO:0000313" key="2">
    <source>
        <dbReference type="EMBL" id="ANE45592.1"/>
    </source>
</evidence>
<evidence type="ECO:0000313" key="3">
    <source>
        <dbReference type="Proteomes" id="UP000076927"/>
    </source>
</evidence>
<accession>A0A172TF62</accession>
<evidence type="ECO:0000256" key="1">
    <source>
        <dbReference type="SAM" id="Phobius"/>
    </source>
</evidence>
<dbReference type="KEGG" id="pswu:SY83_03955"/>
<feature type="transmembrane region" description="Helical" evidence="1">
    <location>
        <begin position="7"/>
        <end position="26"/>
    </location>
</feature>
<proteinExistence type="predicted"/>
<dbReference type="EMBL" id="CP011388">
    <property type="protein sequence ID" value="ANE45592.1"/>
    <property type="molecule type" value="Genomic_DNA"/>
</dbReference>